<dbReference type="InterPro" id="IPR053842">
    <property type="entry name" value="NikA-like"/>
</dbReference>
<sequence>MQAVPAPRKSKGGRPKGDPAALRSSVIGVRVSASEHATLCERASVMHMKPAEWLRTAALSRRLPPPPVAAINRAQYVELARLAANLNQLTRLANEGQRVTIANGLLAQLLSETQRLRLSLLGVQGERDDR</sequence>
<accession>A0A6L8K913</accession>
<organism evidence="2 3">
    <name type="scientific">Duganella flavida</name>
    <dbReference type="NCBI Taxonomy" id="2692175"/>
    <lineage>
        <taxon>Bacteria</taxon>
        <taxon>Pseudomonadati</taxon>
        <taxon>Pseudomonadota</taxon>
        <taxon>Betaproteobacteria</taxon>
        <taxon>Burkholderiales</taxon>
        <taxon>Oxalobacteraceae</taxon>
        <taxon>Telluria group</taxon>
        <taxon>Duganella</taxon>
    </lineage>
</organism>
<evidence type="ECO:0000313" key="3">
    <source>
        <dbReference type="Proteomes" id="UP000479335"/>
    </source>
</evidence>
<feature type="region of interest" description="Disordered" evidence="1">
    <location>
        <begin position="1"/>
        <end position="21"/>
    </location>
</feature>
<dbReference type="AlphaFoldDB" id="A0A6L8K913"/>
<dbReference type="EMBL" id="WWCN01000006">
    <property type="protein sequence ID" value="MYM23097.1"/>
    <property type="molecule type" value="Genomic_DNA"/>
</dbReference>
<reference evidence="2 3" key="1">
    <citation type="submission" date="2019-12" db="EMBL/GenBank/DDBJ databases">
        <title>Novel species isolated from a subtropical stream in China.</title>
        <authorList>
            <person name="Lu H."/>
        </authorList>
    </citation>
    <scope>NUCLEOTIDE SEQUENCE [LARGE SCALE GENOMIC DNA]</scope>
    <source>
        <strain evidence="2 3">FT135W</strain>
    </source>
</reference>
<protein>
    <submittedName>
        <fullName evidence="2">Plasmid mobilization relaxosome protein MobC</fullName>
    </submittedName>
</protein>
<evidence type="ECO:0000313" key="2">
    <source>
        <dbReference type="EMBL" id="MYM23097.1"/>
    </source>
</evidence>
<gene>
    <name evidence="2" type="primary">mobC</name>
    <name evidence="2" type="ORF">GTP46_10615</name>
</gene>
<comment type="caution">
    <text evidence="2">The sequence shown here is derived from an EMBL/GenBank/DDBJ whole genome shotgun (WGS) entry which is preliminary data.</text>
</comment>
<proteinExistence type="predicted"/>
<dbReference type="Pfam" id="PF21983">
    <property type="entry name" value="NikA-like"/>
    <property type="match status" value="1"/>
</dbReference>
<keyword evidence="3" id="KW-1185">Reference proteome</keyword>
<dbReference type="Proteomes" id="UP000479335">
    <property type="component" value="Unassembled WGS sequence"/>
</dbReference>
<name>A0A6L8K913_9BURK</name>
<evidence type="ECO:0000256" key="1">
    <source>
        <dbReference type="SAM" id="MobiDB-lite"/>
    </source>
</evidence>